<keyword evidence="1" id="KW-0805">Transcription regulation</keyword>
<dbReference type="InterPro" id="IPR001845">
    <property type="entry name" value="HTH_ArsR_DNA-bd_dom"/>
</dbReference>
<evidence type="ECO:0000313" key="6">
    <source>
        <dbReference type="EMBL" id="MDR6553973.1"/>
    </source>
</evidence>
<keyword evidence="4" id="KW-0105">Cadmium resistance</keyword>
<dbReference type="InterPro" id="IPR051011">
    <property type="entry name" value="Metal_resp_trans_reg"/>
</dbReference>
<feature type="domain" description="HTH arsR-type" evidence="5">
    <location>
        <begin position="21"/>
        <end position="112"/>
    </location>
</feature>
<dbReference type="Pfam" id="PF01022">
    <property type="entry name" value="HTH_5"/>
    <property type="match status" value="1"/>
</dbReference>
<evidence type="ECO:0000256" key="1">
    <source>
        <dbReference type="ARBA" id="ARBA00023015"/>
    </source>
</evidence>
<keyword evidence="3" id="KW-0804">Transcription</keyword>
<keyword evidence="7" id="KW-1185">Reference proteome</keyword>
<dbReference type="InterPro" id="IPR036390">
    <property type="entry name" value="WH_DNA-bd_sf"/>
</dbReference>
<evidence type="ECO:0000259" key="5">
    <source>
        <dbReference type="PROSITE" id="PS50987"/>
    </source>
</evidence>
<dbReference type="RefSeq" id="WP_310501425.1">
    <property type="nucleotide sequence ID" value="NZ_JAVDSB010000013.1"/>
</dbReference>
<dbReference type="PROSITE" id="PS00846">
    <property type="entry name" value="HTH_ARSR_1"/>
    <property type="match status" value="1"/>
</dbReference>
<dbReference type="Gene3D" id="1.10.10.10">
    <property type="entry name" value="Winged helix-like DNA-binding domain superfamily/Winged helix DNA-binding domain"/>
    <property type="match status" value="1"/>
</dbReference>
<evidence type="ECO:0000256" key="2">
    <source>
        <dbReference type="ARBA" id="ARBA00023125"/>
    </source>
</evidence>
<evidence type="ECO:0000256" key="4">
    <source>
        <dbReference type="ARBA" id="ARBA00043263"/>
    </source>
</evidence>
<dbReference type="Proteomes" id="UP001267290">
    <property type="component" value="Unassembled WGS sequence"/>
</dbReference>
<evidence type="ECO:0000256" key="3">
    <source>
        <dbReference type="ARBA" id="ARBA00023163"/>
    </source>
</evidence>
<dbReference type="InterPro" id="IPR018334">
    <property type="entry name" value="ArsR_HTH"/>
</dbReference>
<dbReference type="PANTHER" id="PTHR43132:SF6">
    <property type="entry name" value="HTH-TYPE TRANSCRIPTIONAL REPRESSOR CZRA"/>
    <property type="match status" value="1"/>
</dbReference>
<organism evidence="6 7">
    <name type="scientific">Paenibacillus qinlingensis</name>
    <dbReference type="NCBI Taxonomy" id="1837343"/>
    <lineage>
        <taxon>Bacteria</taxon>
        <taxon>Bacillati</taxon>
        <taxon>Bacillota</taxon>
        <taxon>Bacilli</taxon>
        <taxon>Bacillales</taxon>
        <taxon>Paenibacillaceae</taxon>
        <taxon>Paenibacillus</taxon>
    </lineage>
</organism>
<dbReference type="PRINTS" id="PR00778">
    <property type="entry name" value="HTHARSR"/>
</dbReference>
<proteinExistence type="predicted"/>
<keyword evidence="2 6" id="KW-0238">DNA-binding</keyword>
<dbReference type="NCBIfam" id="NF033788">
    <property type="entry name" value="HTH_metalloreg"/>
    <property type="match status" value="1"/>
</dbReference>
<dbReference type="PANTHER" id="PTHR43132">
    <property type="entry name" value="ARSENICAL RESISTANCE OPERON REPRESSOR ARSR-RELATED"/>
    <property type="match status" value="1"/>
</dbReference>
<name>A0ABU1P2M3_9BACL</name>
<accession>A0ABU1P2M3</accession>
<dbReference type="InterPro" id="IPR036388">
    <property type="entry name" value="WH-like_DNA-bd_sf"/>
</dbReference>
<protein>
    <submittedName>
        <fullName evidence="6">DNA-binding transcriptional ArsR family regulator</fullName>
    </submittedName>
</protein>
<reference evidence="6 7" key="1">
    <citation type="submission" date="2023-07" db="EMBL/GenBank/DDBJ databases">
        <title>Sorghum-associated microbial communities from plants grown in Nebraska, USA.</title>
        <authorList>
            <person name="Schachtman D."/>
        </authorList>
    </citation>
    <scope>NUCLEOTIDE SEQUENCE [LARGE SCALE GENOMIC DNA]</scope>
    <source>
        <strain evidence="6 7">CC258</strain>
    </source>
</reference>
<evidence type="ECO:0000313" key="7">
    <source>
        <dbReference type="Proteomes" id="UP001267290"/>
    </source>
</evidence>
<dbReference type="SMART" id="SM00418">
    <property type="entry name" value="HTH_ARSR"/>
    <property type="match status" value="1"/>
</dbReference>
<dbReference type="SUPFAM" id="SSF46785">
    <property type="entry name" value="Winged helix' DNA-binding domain"/>
    <property type="match status" value="1"/>
</dbReference>
<comment type="caution">
    <text evidence="6">The sequence shown here is derived from an EMBL/GenBank/DDBJ whole genome shotgun (WGS) entry which is preliminary data.</text>
</comment>
<gene>
    <name evidence="6" type="ORF">J2736_005183</name>
</gene>
<dbReference type="GO" id="GO:0003677">
    <property type="term" value="F:DNA binding"/>
    <property type="evidence" value="ECO:0007669"/>
    <property type="project" value="UniProtKB-KW"/>
</dbReference>
<dbReference type="EMBL" id="JAVDSB010000013">
    <property type="protein sequence ID" value="MDR6553973.1"/>
    <property type="molecule type" value="Genomic_DNA"/>
</dbReference>
<dbReference type="InterPro" id="IPR011991">
    <property type="entry name" value="ArsR-like_HTH"/>
</dbReference>
<dbReference type="PROSITE" id="PS50987">
    <property type="entry name" value="HTH_ARSR_2"/>
    <property type="match status" value="1"/>
</dbReference>
<sequence>MSIIAPKASSNEKLEKVRETIQDHNLLQIVRMFKVLADQTRMKVLHALCLERELCVSDIAIVVECSVASASHHLRQLSRLDFTTGRNVGKTVMYSIKNNRLKLIIMLALESS</sequence>
<dbReference type="CDD" id="cd00090">
    <property type="entry name" value="HTH_ARSR"/>
    <property type="match status" value="1"/>
</dbReference>